<dbReference type="InterPro" id="IPR005123">
    <property type="entry name" value="Oxoglu/Fe-dep_dioxygenase_dom"/>
</dbReference>
<dbReference type="Gene3D" id="2.60.120.330">
    <property type="entry name" value="B-lactam Antibiotic, Isopenicillin N Synthase, Chain"/>
    <property type="match status" value="1"/>
</dbReference>
<dbReference type="SUPFAM" id="SSF51197">
    <property type="entry name" value="Clavaminate synthase-like"/>
    <property type="match status" value="1"/>
</dbReference>
<keyword evidence="2 4" id="KW-0479">Metal-binding</keyword>
<protein>
    <submittedName>
        <fullName evidence="6">2og-fe oxygenase family protein</fullName>
    </submittedName>
</protein>
<gene>
    <name evidence="6" type="ORF">PVAG01_11256</name>
</gene>
<name>A0ABR4P1R9_9HELO</name>
<dbReference type="Pfam" id="PF03171">
    <property type="entry name" value="2OG-FeII_Oxy"/>
    <property type="match status" value="1"/>
</dbReference>
<comment type="similarity">
    <text evidence="1 4">Belongs to the iron/ascorbate-dependent oxidoreductase family.</text>
</comment>
<evidence type="ECO:0000313" key="7">
    <source>
        <dbReference type="Proteomes" id="UP001629113"/>
    </source>
</evidence>
<keyword evidence="7" id="KW-1185">Reference proteome</keyword>
<evidence type="ECO:0000256" key="3">
    <source>
        <dbReference type="ARBA" id="ARBA00023004"/>
    </source>
</evidence>
<dbReference type="EMBL" id="JBFCZG010000011">
    <property type="protein sequence ID" value="KAL3417256.1"/>
    <property type="molecule type" value="Genomic_DNA"/>
</dbReference>
<accession>A0ABR4P1R9</accession>
<sequence>MRGISETQIVSKEDASLRVVSLQKLIDGDQTAVTELLNACTELGFFYLNCNGPTSEYVVDQVRSLLELSVEVFDIPQEEKLIWAVDRDHDEHLIMGYKQAGHANGPVEGKKDGFEAFMLFEHALKNTSEQNPFRGPNVLTSGKSLILNSISSFRDISVLILTRLSQALGISTDEAFQYFHRKDAVCPTALGFLKYTNYAEQPDIVGQIAHTDAGSLSIVFTEVPGLQVLKPNEETWYYIAPKPGHAIVNIGDSLRFISKGVLECALHRVIPFQDEKNRNKYTIVYLLRPEMNAEFEDEHGNVWKGLEWTNKKHAVFRADAKEQAEGTFLTGRDGYVGHWDPTEDIDAEMITM</sequence>
<evidence type="ECO:0000259" key="5">
    <source>
        <dbReference type="PROSITE" id="PS51471"/>
    </source>
</evidence>
<comment type="caution">
    <text evidence="6">The sequence shown here is derived from an EMBL/GenBank/DDBJ whole genome shotgun (WGS) entry which is preliminary data.</text>
</comment>
<evidence type="ECO:0000256" key="2">
    <source>
        <dbReference type="ARBA" id="ARBA00022723"/>
    </source>
</evidence>
<feature type="domain" description="Fe2OG dioxygenase" evidence="5">
    <location>
        <begin position="186"/>
        <end position="289"/>
    </location>
</feature>
<dbReference type="InterPro" id="IPR026992">
    <property type="entry name" value="DIOX_N"/>
</dbReference>
<dbReference type="InterPro" id="IPR050295">
    <property type="entry name" value="Plant_2OG-oxidoreductases"/>
</dbReference>
<dbReference type="Proteomes" id="UP001629113">
    <property type="component" value="Unassembled WGS sequence"/>
</dbReference>
<dbReference type="InterPro" id="IPR027443">
    <property type="entry name" value="IPNS-like_sf"/>
</dbReference>
<proteinExistence type="inferred from homology"/>
<keyword evidence="4" id="KW-0560">Oxidoreductase</keyword>
<dbReference type="Pfam" id="PF14226">
    <property type="entry name" value="DIOX_N"/>
    <property type="match status" value="1"/>
</dbReference>
<evidence type="ECO:0000256" key="4">
    <source>
        <dbReference type="RuleBase" id="RU003682"/>
    </source>
</evidence>
<dbReference type="PANTHER" id="PTHR47991">
    <property type="entry name" value="OXOGLUTARATE/IRON-DEPENDENT DIOXYGENASE"/>
    <property type="match status" value="1"/>
</dbReference>
<dbReference type="PROSITE" id="PS51471">
    <property type="entry name" value="FE2OG_OXY"/>
    <property type="match status" value="1"/>
</dbReference>
<evidence type="ECO:0000313" key="6">
    <source>
        <dbReference type="EMBL" id="KAL3417256.1"/>
    </source>
</evidence>
<evidence type="ECO:0000256" key="1">
    <source>
        <dbReference type="ARBA" id="ARBA00008056"/>
    </source>
</evidence>
<reference evidence="6 7" key="1">
    <citation type="submission" date="2024-06" db="EMBL/GenBank/DDBJ databases">
        <title>Complete genome of Phlyctema vagabunda strain 19-DSS-EL-015.</title>
        <authorList>
            <person name="Fiorenzani C."/>
        </authorList>
    </citation>
    <scope>NUCLEOTIDE SEQUENCE [LARGE SCALE GENOMIC DNA]</scope>
    <source>
        <strain evidence="6 7">19-DSS-EL-015</strain>
    </source>
</reference>
<organism evidence="6 7">
    <name type="scientific">Phlyctema vagabunda</name>
    <dbReference type="NCBI Taxonomy" id="108571"/>
    <lineage>
        <taxon>Eukaryota</taxon>
        <taxon>Fungi</taxon>
        <taxon>Dikarya</taxon>
        <taxon>Ascomycota</taxon>
        <taxon>Pezizomycotina</taxon>
        <taxon>Leotiomycetes</taxon>
        <taxon>Helotiales</taxon>
        <taxon>Dermateaceae</taxon>
        <taxon>Phlyctema</taxon>
    </lineage>
</organism>
<keyword evidence="3 4" id="KW-0408">Iron</keyword>
<dbReference type="InterPro" id="IPR044861">
    <property type="entry name" value="IPNS-like_FE2OG_OXY"/>
</dbReference>